<protein>
    <submittedName>
        <fullName evidence="2">Uncharacterized protein</fullName>
    </submittedName>
</protein>
<evidence type="ECO:0000313" key="2">
    <source>
        <dbReference type="EMBL" id="GIY56238.1"/>
    </source>
</evidence>
<dbReference type="AlphaFoldDB" id="A0AAV4UEJ2"/>
<comment type="caution">
    <text evidence="2">The sequence shown here is derived from an EMBL/GenBank/DDBJ whole genome shotgun (WGS) entry which is preliminary data.</text>
</comment>
<dbReference type="EMBL" id="BPLR01012747">
    <property type="protein sequence ID" value="GIY56238.1"/>
    <property type="molecule type" value="Genomic_DNA"/>
</dbReference>
<organism evidence="2 3">
    <name type="scientific">Caerostris extrusa</name>
    <name type="common">Bark spider</name>
    <name type="synonym">Caerostris bankana</name>
    <dbReference type="NCBI Taxonomy" id="172846"/>
    <lineage>
        <taxon>Eukaryota</taxon>
        <taxon>Metazoa</taxon>
        <taxon>Ecdysozoa</taxon>
        <taxon>Arthropoda</taxon>
        <taxon>Chelicerata</taxon>
        <taxon>Arachnida</taxon>
        <taxon>Araneae</taxon>
        <taxon>Araneomorphae</taxon>
        <taxon>Entelegynae</taxon>
        <taxon>Araneoidea</taxon>
        <taxon>Araneidae</taxon>
        <taxon>Caerostris</taxon>
    </lineage>
</organism>
<dbReference type="Proteomes" id="UP001054945">
    <property type="component" value="Unassembled WGS sequence"/>
</dbReference>
<evidence type="ECO:0000256" key="1">
    <source>
        <dbReference type="SAM" id="MobiDB-lite"/>
    </source>
</evidence>
<feature type="compositionally biased region" description="Basic residues" evidence="1">
    <location>
        <begin position="153"/>
        <end position="163"/>
    </location>
</feature>
<gene>
    <name evidence="2" type="ORF">CEXT_366141</name>
</gene>
<sequence length="185" mass="21952">MLKGFNFGPGAMETAEDEWWVRMERVLRRSTTPFGKHQERVIQNLWIQRVRQYPRSCWPRLHFPKSNPILSDEEHCARVTTVIKKKDIAQNLYDAYAAALTGYSIDDDDLKQLKKRHDDLQLAMRGEFQMRFQFHLTEKASRKKGFSSALRKNFSRKQPKQRKTMPSEKQNDIFPVAFIHVREIN</sequence>
<keyword evidence="3" id="KW-1185">Reference proteome</keyword>
<accession>A0AAV4UEJ2</accession>
<reference evidence="2 3" key="1">
    <citation type="submission" date="2021-06" db="EMBL/GenBank/DDBJ databases">
        <title>Caerostris extrusa draft genome.</title>
        <authorList>
            <person name="Kono N."/>
            <person name="Arakawa K."/>
        </authorList>
    </citation>
    <scope>NUCLEOTIDE SEQUENCE [LARGE SCALE GENOMIC DNA]</scope>
</reference>
<proteinExistence type="predicted"/>
<name>A0AAV4UEJ2_CAEEX</name>
<feature type="region of interest" description="Disordered" evidence="1">
    <location>
        <begin position="143"/>
        <end position="169"/>
    </location>
</feature>
<evidence type="ECO:0000313" key="3">
    <source>
        <dbReference type="Proteomes" id="UP001054945"/>
    </source>
</evidence>